<dbReference type="Proteomes" id="UP001163223">
    <property type="component" value="Chromosome"/>
</dbReference>
<evidence type="ECO:0000313" key="2">
    <source>
        <dbReference type="Proteomes" id="UP001163223"/>
    </source>
</evidence>
<name>A0ACD4NV30_9HYPH</name>
<sequence length="362" mass="39262">MMMMRRPTLDRYFFRLFVGSFLSTLVAIFALVYLIDMIEISRRGQFDDFGFGTIALVSALRVPSFIEQAFPFIILFSSIFTLLTLNRRLELVVARAAGVSGWQILTPFLVASLFLGLLATFAYNPISAHAKEMATRMTGDLRGLDAAGQSDRVPWIRQSGDGVESIIGAKSIAEGGQALTGVTAYIMRGGVPAERIDAPSARLEENAWVIREPTVTRVGSAPERLAEFRVPTSLRPEFIEQRLADPEAIPIWSLGSKIGIARTLGYNADAFSMQYHTLLAKPALFMAMTLVAATVAMRFQRTGSSGRSVFGGVAAGFVLYVIAFLAKALGSNAIVPPIVAAWFPVLAAGSFGVTILLHQEDG</sequence>
<keyword evidence="2" id="KW-1185">Reference proteome</keyword>
<reference evidence="1" key="1">
    <citation type="submission" date="2022-11" db="EMBL/GenBank/DDBJ databases">
        <title>beta-Carotene-producing bacterium, Jeongeuplla avenae sp. nov., alleviates the salt stress of Arabidopsis seedlings.</title>
        <authorList>
            <person name="Jiang L."/>
            <person name="Lee J."/>
        </authorList>
    </citation>
    <scope>NUCLEOTIDE SEQUENCE</scope>
    <source>
        <strain evidence="1">DY_R2A_6</strain>
    </source>
</reference>
<accession>A0ACD4NV30</accession>
<organism evidence="1 2">
    <name type="scientific">Antarcticirhabdus aurantiaca</name>
    <dbReference type="NCBI Taxonomy" id="2606717"/>
    <lineage>
        <taxon>Bacteria</taxon>
        <taxon>Pseudomonadati</taxon>
        <taxon>Pseudomonadota</taxon>
        <taxon>Alphaproteobacteria</taxon>
        <taxon>Hyphomicrobiales</taxon>
        <taxon>Aurantimonadaceae</taxon>
        <taxon>Antarcticirhabdus</taxon>
    </lineage>
</organism>
<dbReference type="EMBL" id="CP113520">
    <property type="protein sequence ID" value="WAJ30432.1"/>
    <property type="molecule type" value="Genomic_DNA"/>
</dbReference>
<protein>
    <submittedName>
        <fullName evidence="1">LPS export ABC transporter permease LptG</fullName>
    </submittedName>
</protein>
<evidence type="ECO:0000313" key="1">
    <source>
        <dbReference type="EMBL" id="WAJ30432.1"/>
    </source>
</evidence>
<gene>
    <name evidence="1" type="primary">lptG</name>
    <name evidence="1" type="ORF">OXU80_09615</name>
</gene>
<proteinExistence type="predicted"/>